<dbReference type="RefSeq" id="WP_087332965.1">
    <property type="nucleotide sequence ID" value="NZ_BQNL01000001.1"/>
</dbReference>
<dbReference type="AlphaFoldDB" id="A0A1Y3V5V7"/>
<feature type="compositionally biased region" description="Basic and acidic residues" evidence="1">
    <location>
        <begin position="53"/>
        <end position="69"/>
    </location>
</feature>
<dbReference type="EMBL" id="BQNL01000001">
    <property type="protein sequence ID" value="GKH13453.1"/>
    <property type="molecule type" value="Genomic_DNA"/>
</dbReference>
<evidence type="ECO:0000313" key="4">
    <source>
        <dbReference type="Proteomes" id="UP000196329"/>
    </source>
</evidence>
<organism evidence="3 4">
    <name type="scientific">Bacteroides uniformis</name>
    <dbReference type="NCBI Taxonomy" id="820"/>
    <lineage>
        <taxon>Bacteria</taxon>
        <taxon>Pseudomonadati</taxon>
        <taxon>Bacteroidota</taxon>
        <taxon>Bacteroidia</taxon>
        <taxon>Bacteroidales</taxon>
        <taxon>Bacteroidaceae</taxon>
        <taxon>Bacteroides</taxon>
    </lineage>
</organism>
<dbReference type="Proteomes" id="UP001055048">
    <property type="component" value="Unassembled WGS sequence"/>
</dbReference>
<feature type="region of interest" description="Disordered" evidence="1">
    <location>
        <begin position="47"/>
        <end position="85"/>
    </location>
</feature>
<protein>
    <submittedName>
        <fullName evidence="3">Uncharacterized protein</fullName>
    </submittedName>
</protein>
<accession>A0A1Y3V5V7</accession>
<dbReference type="EMBL" id="NFHS01000006">
    <property type="protein sequence ID" value="OUN53849.1"/>
    <property type="molecule type" value="Genomic_DNA"/>
</dbReference>
<dbReference type="Proteomes" id="UP000196329">
    <property type="component" value="Unassembled WGS sequence"/>
</dbReference>
<reference evidence="2" key="3">
    <citation type="submission" date="2022-01" db="EMBL/GenBank/DDBJ databases">
        <title>Novel bile acid biosynthetic pathways are enriched in the microbiome of centenarians.</title>
        <authorList>
            <person name="Sato Y."/>
            <person name="Atarashi K."/>
            <person name="Plichta R.D."/>
            <person name="Arai Y."/>
            <person name="Sasajima S."/>
            <person name="Kearney M.S."/>
            <person name="Suda W."/>
            <person name="Takeshita K."/>
            <person name="Sasaki T."/>
            <person name="Okamoto S."/>
            <person name="Skelly N.A."/>
            <person name="Okamura Y."/>
            <person name="Vlamakis H."/>
            <person name="Li Y."/>
            <person name="Tanoue T."/>
            <person name="Takei H."/>
            <person name="Nittono H."/>
            <person name="Narushima S."/>
            <person name="Irie J."/>
            <person name="Itoh H."/>
            <person name="Moriya K."/>
            <person name="Sugiura Y."/>
            <person name="Suematsu M."/>
            <person name="Moritoki N."/>
            <person name="Shibata S."/>
            <person name="Littman R.D."/>
            <person name="Fischbach A.M."/>
            <person name="Uwamino Y."/>
            <person name="Inoue T."/>
            <person name="Honda A."/>
            <person name="Hattori M."/>
            <person name="Murai T."/>
            <person name="Xavier J.R."/>
            <person name="Hirose N."/>
            <person name="Honda K."/>
        </authorList>
    </citation>
    <scope>NUCLEOTIDE SEQUENCE</scope>
    <source>
        <strain evidence="2">CE91-St12</strain>
    </source>
</reference>
<gene>
    <name evidence="3" type="ORF">B5G17_12965</name>
    <name evidence="2" type="ORF">CE91St12_16630</name>
</gene>
<reference evidence="3" key="2">
    <citation type="journal article" date="2018" name="BMC Genomics">
        <title>Whole genome sequencing and function prediction of 133 gut anaerobes isolated from chicken caecum in pure cultures.</title>
        <authorList>
            <person name="Medvecky M."/>
            <person name="Cejkova D."/>
            <person name="Polansky O."/>
            <person name="Karasova D."/>
            <person name="Kubasova T."/>
            <person name="Cizek A."/>
            <person name="Rychlik I."/>
        </authorList>
    </citation>
    <scope>NUCLEOTIDE SEQUENCE</scope>
    <source>
        <strain evidence="3">An67</strain>
    </source>
</reference>
<feature type="compositionally biased region" description="Polar residues" evidence="1">
    <location>
        <begin position="76"/>
        <end position="85"/>
    </location>
</feature>
<evidence type="ECO:0000313" key="3">
    <source>
        <dbReference type="EMBL" id="OUN53849.1"/>
    </source>
</evidence>
<reference evidence="4" key="1">
    <citation type="submission" date="2017-04" db="EMBL/GenBank/DDBJ databases">
        <title>Function of individual gut microbiota members based on whole genome sequencing of pure cultures obtained from chicken caecum.</title>
        <authorList>
            <person name="Medvecky M."/>
            <person name="Cejkova D."/>
            <person name="Polansky O."/>
            <person name="Karasova D."/>
            <person name="Kubasova T."/>
            <person name="Cizek A."/>
            <person name="Rychlik I."/>
        </authorList>
    </citation>
    <scope>NUCLEOTIDE SEQUENCE [LARGE SCALE GENOMIC DNA]</scope>
    <source>
        <strain evidence="4">An67</strain>
    </source>
</reference>
<evidence type="ECO:0000313" key="2">
    <source>
        <dbReference type="EMBL" id="GKH13453.1"/>
    </source>
</evidence>
<sequence length="213" mass="23568">MAKLSLYFAKYGAGELYIDRGIYLYNVPEEGYLFPPTSLTQDNIGIIGNQETDPGKAEAPDSNHQRGGKELLPPSYTGSGTTPAHTNAITAEYPLTGGGTENTGNYQLLPAKPIYMFAHYTGVTNGTGTGTVETDKGYYVKFLFHKHENNDDEGGNSEYDKHDGEIYRIFLPEVNANDEVQVFSRVYMKGYIELQLHWMVAAWKTGGGDIDFN</sequence>
<name>A0A1Y3V5V7_BACUN</name>
<evidence type="ECO:0000256" key="1">
    <source>
        <dbReference type="SAM" id="MobiDB-lite"/>
    </source>
</evidence>
<proteinExistence type="predicted"/>
<comment type="caution">
    <text evidence="3">The sequence shown here is derived from an EMBL/GenBank/DDBJ whole genome shotgun (WGS) entry which is preliminary data.</text>
</comment>